<dbReference type="InterPro" id="IPR013724">
    <property type="entry name" value="GIT_SHD"/>
</dbReference>
<evidence type="ECO:0000313" key="6">
    <source>
        <dbReference type="Proteomes" id="UP000193642"/>
    </source>
</evidence>
<feature type="domain" description="GIT Spa2 homology (SHD)" evidence="4">
    <location>
        <begin position="33"/>
        <end position="63"/>
    </location>
</feature>
<feature type="coiled-coil region" evidence="2">
    <location>
        <begin position="715"/>
        <end position="742"/>
    </location>
</feature>
<gene>
    <name evidence="5" type="ORF">BCR33DRAFT_769544</name>
</gene>
<dbReference type="InterPro" id="IPR039892">
    <property type="entry name" value="Spa2/Sph1"/>
</dbReference>
<comment type="caution">
    <text evidence="5">The sequence shown here is derived from an EMBL/GenBank/DDBJ whole genome shotgun (WGS) entry which is preliminary data.</text>
</comment>
<dbReference type="Pfam" id="PF23742">
    <property type="entry name" value="VBS_C3G9"/>
    <property type="match status" value="1"/>
</dbReference>
<dbReference type="Gene3D" id="1.10.287.1490">
    <property type="match status" value="1"/>
</dbReference>
<evidence type="ECO:0000313" key="5">
    <source>
        <dbReference type="EMBL" id="ORY37977.1"/>
    </source>
</evidence>
<dbReference type="OrthoDB" id="5588096at2759"/>
<dbReference type="EMBL" id="MCGO01000047">
    <property type="protein sequence ID" value="ORY37977.1"/>
    <property type="molecule type" value="Genomic_DNA"/>
</dbReference>
<dbReference type="STRING" id="329046.A0A1Y2BTL8"/>
<feature type="compositionally biased region" description="Polar residues" evidence="3">
    <location>
        <begin position="117"/>
        <end position="135"/>
    </location>
</feature>
<dbReference type="AlphaFoldDB" id="A0A1Y2BTL8"/>
<evidence type="ECO:0000256" key="3">
    <source>
        <dbReference type="SAM" id="MobiDB-lite"/>
    </source>
</evidence>
<protein>
    <recommendedName>
        <fullName evidence="4">GIT Spa2 homology (SHD) domain-containing protein</fullName>
    </recommendedName>
</protein>
<feature type="region of interest" description="Disordered" evidence="3">
    <location>
        <begin position="115"/>
        <end position="177"/>
    </location>
</feature>
<keyword evidence="1" id="KW-0677">Repeat</keyword>
<dbReference type="Proteomes" id="UP000193642">
    <property type="component" value="Unassembled WGS sequence"/>
</dbReference>
<keyword evidence="6" id="KW-1185">Reference proteome</keyword>
<dbReference type="PANTHER" id="PTHR21601:SF0">
    <property type="entry name" value="PROTEIN SPA2-RELATED"/>
    <property type="match status" value="1"/>
</dbReference>
<dbReference type="InterPro" id="IPR022018">
    <property type="entry name" value="GIT1_C"/>
</dbReference>
<organism evidence="5 6">
    <name type="scientific">Rhizoclosmatium globosum</name>
    <dbReference type="NCBI Taxonomy" id="329046"/>
    <lineage>
        <taxon>Eukaryota</taxon>
        <taxon>Fungi</taxon>
        <taxon>Fungi incertae sedis</taxon>
        <taxon>Chytridiomycota</taxon>
        <taxon>Chytridiomycota incertae sedis</taxon>
        <taxon>Chytridiomycetes</taxon>
        <taxon>Chytridiales</taxon>
        <taxon>Chytriomycetaceae</taxon>
        <taxon>Rhizoclosmatium</taxon>
    </lineage>
</organism>
<evidence type="ECO:0000259" key="4">
    <source>
        <dbReference type="SMART" id="SM00555"/>
    </source>
</evidence>
<dbReference type="SMART" id="SM00555">
    <property type="entry name" value="GIT"/>
    <property type="match status" value="2"/>
</dbReference>
<feature type="compositionally biased region" description="Low complexity" evidence="3">
    <location>
        <begin position="149"/>
        <end position="162"/>
    </location>
</feature>
<dbReference type="Pfam" id="PF12205">
    <property type="entry name" value="GIT1_C"/>
    <property type="match status" value="1"/>
</dbReference>
<feature type="domain" description="GIT Spa2 homology (SHD)" evidence="4">
    <location>
        <begin position="82"/>
        <end position="112"/>
    </location>
</feature>
<proteinExistence type="predicted"/>
<feature type="coiled-coil region" evidence="2">
    <location>
        <begin position="411"/>
        <end position="473"/>
    </location>
</feature>
<reference evidence="5 6" key="1">
    <citation type="submission" date="2016-07" db="EMBL/GenBank/DDBJ databases">
        <title>Pervasive Adenine N6-methylation of Active Genes in Fungi.</title>
        <authorList>
            <consortium name="DOE Joint Genome Institute"/>
            <person name="Mondo S.J."/>
            <person name="Dannebaum R.O."/>
            <person name="Kuo R.C."/>
            <person name="Labutti K."/>
            <person name="Haridas S."/>
            <person name="Kuo A."/>
            <person name="Salamov A."/>
            <person name="Ahrendt S.R."/>
            <person name="Lipzen A."/>
            <person name="Sullivan W."/>
            <person name="Andreopoulos W.B."/>
            <person name="Clum A."/>
            <person name="Lindquist E."/>
            <person name="Daum C."/>
            <person name="Ramamoorthy G.K."/>
            <person name="Gryganskyi A."/>
            <person name="Culley D."/>
            <person name="Magnuson J.K."/>
            <person name="James T.Y."/>
            <person name="O'Malley M.A."/>
            <person name="Stajich J.E."/>
            <person name="Spatafora J.W."/>
            <person name="Visel A."/>
            <person name="Grigoriev I.V."/>
        </authorList>
    </citation>
    <scope>NUCLEOTIDE SEQUENCE [LARGE SCALE GENOMIC DNA]</scope>
    <source>
        <strain evidence="5 6">JEL800</strain>
    </source>
</reference>
<keyword evidence="2" id="KW-0175">Coiled coil</keyword>
<dbReference type="GO" id="GO:0005078">
    <property type="term" value="F:MAP-kinase scaffold activity"/>
    <property type="evidence" value="ECO:0007669"/>
    <property type="project" value="TreeGrafter"/>
</dbReference>
<name>A0A1Y2BTL8_9FUNG</name>
<evidence type="ECO:0000256" key="2">
    <source>
        <dbReference type="SAM" id="Coils"/>
    </source>
</evidence>
<feature type="coiled-coil region" evidence="2">
    <location>
        <begin position="229"/>
        <end position="361"/>
    </location>
</feature>
<sequence>MSSTGDQYITLRTFLGADFLDSPEGSEANSEASKERMGRLNQQQFTVFTVDVIDEILRRKEGPNAPSSLLPRQDFHPKRNATRAKLSSLAIFNFRKMAADAFFELERRYPNLVNEYPRQQKSTRPPSFPQQNTPRANPAPLQQPPLPTPQTQQQPTTTTQSTPKPPAMTTRQPTNPSKSIEEILAGLGDLVSPTSRTPLTGASAAAADATSTVLRDAMERMRKDNAAKQESLTATITSLQDKLAETQRDMDLTLRDAQDRLTELETVKEEVFRLQEVLAESNAESQGLRKELTAAQKMASDAVAEAATLRTEMSLLRQGNQDTVSEVSAARRELSEAKKMYLDAQGEATGLRGEVDRLKAELASVKTLHARQVADYAALKADYGDIKGHISDQAVLFGEVRTETTSLLAEVKSMSARNAELRAQNEQLALKNEDGIKMADELAQSYDDIVRNFEALKSENEGLREQVQQLMANGGGGGGGARGFGGLGGVAGGEVVLPKMAPLSHDGVLDMSAAQAYQSAVENLLRAVRVDSSAVLPALKSIISACKQATESIEDFETTHYKNQPFAKEQDLDDARAQFSKSMTALIAATKTHVSRGNAAEKVDAAVATMTETLSRTAQLVKAKCADEGADEILYEKIQQLKDLVETNTVPIVEGIQALLSTMRGPSGSPAFLKDMNSKVSAISVIVKSILKASQVVFSQMSDEDEFKVECEAVLNSMANTRKRLEGKMGELSKDVENADIKQAIGASAYEVAKLVKKFVALLDEV</sequence>
<evidence type="ECO:0000256" key="1">
    <source>
        <dbReference type="ARBA" id="ARBA00022737"/>
    </source>
</evidence>
<dbReference type="PANTHER" id="PTHR21601">
    <property type="entry name" value="SPA2 PROTEIN"/>
    <property type="match status" value="1"/>
</dbReference>
<accession>A0A1Y2BTL8</accession>
<dbReference type="InterPro" id="IPR056439">
    <property type="entry name" value="VBS_C3G9"/>
</dbReference>